<dbReference type="SUPFAM" id="SSF52833">
    <property type="entry name" value="Thioredoxin-like"/>
    <property type="match status" value="1"/>
</dbReference>
<dbReference type="Proteomes" id="UP000576368">
    <property type="component" value="Unassembled WGS sequence"/>
</dbReference>
<protein>
    <submittedName>
        <fullName evidence="4">Thioredoxin family protein</fullName>
    </submittedName>
    <submittedName>
        <fullName evidence="3">Thioredoxin-related protein</fullName>
    </submittedName>
</protein>
<dbReference type="Proteomes" id="UP001302374">
    <property type="component" value="Chromosome"/>
</dbReference>
<accession>A0A7X5YAK9</accession>
<evidence type="ECO:0000313" key="3">
    <source>
        <dbReference type="EMBL" id="NJC17644.1"/>
    </source>
</evidence>
<evidence type="ECO:0000313" key="4">
    <source>
        <dbReference type="EMBL" id="WOF13361.1"/>
    </source>
</evidence>
<dbReference type="GO" id="GO:0045454">
    <property type="term" value="P:cell redox homeostasis"/>
    <property type="evidence" value="ECO:0007669"/>
    <property type="project" value="TreeGrafter"/>
</dbReference>
<dbReference type="InterPro" id="IPR013766">
    <property type="entry name" value="Thioredoxin_domain"/>
</dbReference>
<dbReference type="AlphaFoldDB" id="A0A7X5YAK9"/>
<evidence type="ECO:0000313" key="5">
    <source>
        <dbReference type="Proteomes" id="UP000576368"/>
    </source>
</evidence>
<keyword evidence="1" id="KW-0676">Redox-active center</keyword>
<dbReference type="PRINTS" id="PR00421">
    <property type="entry name" value="THIOREDOXIN"/>
</dbReference>
<evidence type="ECO:0000256" key="1">
    <source>
        <dbReference type="ARBA" id="ARBA00023284"/>
    </source>
</evidence>
<keyword evidence="6" id="KW-1185">Reference proteome</keyword>
<feature type="domain" description="Thioredoxin" evidence="2">
    <location>
        <begin position="1"/>
        <end position="137"/>
    </location>
</feature>
<name>A0A7X5YAK9_9BACT</name>
<dbReference type="PROSITE" id="PS00194">
    <property type="entry name" value="THIOREDOXIN_1"/>
    <property type="match status" value="1"/>
</dbReference>
<gene>
    <name evidence="4" type="ORF">F1644_14285</name>
    <name evidence="3" type="ORF">GGR15_001259</name>
</gene>
<dbReference type="CDD" id="cd02947">
    <property type="entry name" value="TRX_family"/>
    <property type="match status" value="1"/>
</dbReference>
<dbReference type="InterPro" id="IPR036249">
    <property type="entry name" value="Thioredoxin-like_sf"/>
</dbReference>
<proteinExistence type="predicted"/>
<reference evidence="3 5" key="2">
    <citation type="submission" date="2020-03" db="EMBL/GenBank/DDBJ databases">
        <title>Genomic Encyclopedia of Type Strains, Phase IV (KMG-IV): sequencing the most valuable type-strain genomes for metagenomic binning, comparative biology and taxonomic classification.</title>
        <authorList>
            <person name="Goeker M."/>
        </authorList>
    </citation>
    <scope>NUCLEOTIDE SEQUENCE [LARGE SCALE GENOMIC DNA]</scope>
    <source>
        <strain evidence="3 5">DSM 105722</strain>
    </source>
</reference>
<evidence type="ECO:0000313" key="6">
    <source>
        <dbReference type="Proteomes" id="UP001302374"/>
    </source>
</evidence>
<dbReference type="GO" id="GO:0015035">
    <property type="term" value="F:protein-disulfide reductase activity"/>
    <property type="evidence" value="ECO:0007669"/>
    <property type="project" value="TreeGrafter"/>
</dbReference>
<organism evidence="3 5">
    <name type="scientific">Butyricimonas paravirosa</name>
    <dbReference type="NCBI Taxonomy" id="1472417"/>
    <lineage>
        <taxon>Bacteria</taxon>
        <taxon>Pseudomonadati</taxon>
        <taxon>Bacteroidota</taxon>
        <taxon>Bacteroidia</taxon>
        <taxon>Bacteroidales</taxon>
        <taxon>Odoribacteraceae</taxon>
        <taxon>Butyricimonas</taxon>
    </lineage>
</organism>
<dbReference type="Gene3D" id="3.40.30.10">
    <property type="entry name" value="Glutaredoxin"/>
    <property type="match status" value="1"/>
</dbReference>
<dbReference type="InterPro" id="IPR012336">
    <property type="entry name" value="Thioredoxin-like_fold"/>
</dbReference>
<dbReference type="EMBL" id="CP043839">
    <property type="protein sequence ID" value="WOF13361.1"/>
    <property type="molecule type" value="Genomic_DNA"/>
</dbReference>
<dbReference type="InterPro" id="IPR017937">
    <property type="entry name" value="Thioredoxin_CS"/>
</dbReference>
<dbReference type="Pfam" id="PF13098">
    <property type="entry name" value="Thioredoxin_2"/>
    <property type="match status" value="1"/>
</dbReference>
<evidence type="ECO:0000259" key="2">
    <source>
        <dbReference type="PROSITE" id="PS51352"/>
    </source>
</evidence>
<dbReference type="RefSeq" id="WP_118303348.1">
    <property type="nucleotide sequence ID" value="NZ_BMPA01000004.1"/>
</dbReference>
<dbReference type="GeneID" id="86892482"/>
<dbReference type="PANTHER" id="PTHR32234:SF0">
    <property type="entry name" value="THIOL:DISULFIDE INTERCHANGE PROTEIN DSBD"/>
    <property type="match status" value="1"/>
</dbReference>
<dbReference type="PANTHER" id="PTHR32234">
    <property type="entry name" value="THIOL:DISULFIDE INTERCHANGE PROTEIN DSBD"/>
    <property type="match status" value="1"/>
</dbReference>
<dbReference type="PROSITE" id="PS51352">
    <property type="entry name" value="THIOREDOXIN_2"/>
    <property type="match status" value="1"/>
</dbReference>
<dbReference type="EMBL" id="JAATLI010000004">
    <property type="protein sequence ID" value="NJC17644.1"/>
    <property type="molecule type" value="Genomic_DNA"/>
</dbReference>
<reference evidence="4 6" key="1">
    <citation type="submission" date="2019-09" db="EMBL/GenBank/DDBJ databases">
        <title>Butyricimonas paravirosa DSM 105722 (=214-4 = JCM 18677 = CCUG 65563).</title>
        <authorList>
            <person name="Le Roy T."/>
            <person name="Cani P.D."/>
        </authorList>
    </citation>
    <scope>NUCLEOTIDE SEQUENCE [LARGE SCALE GENOMIC DNA]</scope>
    <source>
        <strain evidence="4 6">DSM 105722</strain>
    </source>
</reference>
<sequence>MKALYFSIVCFFLLGGNVSGQGIRFFEGSLDQALEVAKKEGKLVFVDFYADWCGPCKQLAKEVFSKDEVGVYYNEKFISVKVNTEDATNKTYVRKYKVSSLPTLVFMQADGKLISSVSGTMGVDDFIVAGRVAAGEEMSFEALYSKYKSNSKDLNLLQKLLERAPGFVGIQEKAVDKQKWITRVEDLYKKYIDKKPIEEMVNRDDFRIIRTFHKIDGQEDPFLEKMIDHLAEYKEKVGNAPAGYLLEYNNKIMSRLARAGKMEYKKYLDRVNGDLKLAYDLMPERAVSPYDRIRYMYEGEYLIYYKKDVKAYMDLQEEYIHALGKEANDVDYGSAVQTLYEATGGKISNEWHEKASQWIVEALKTPNVPLMNKLNLMVLLGDASRELGKYDEAKKCYNQAFMESMQLEHQMTQRGIQMSLKRKLAKLDLLKK</sequence>